<geneLocation type="plasmid" evidence="2">
    <name>pSHK1</name>
</geneLocation>
<keyword evidence="2" id="KW-0614">Plasmid</keyword>
<protein>
    <submittedName>
        <fullName evidence="2">ATP/GTP-binding protein</fullName>
    </submittedName>
</protein>
<dbReference type="EMBL" id="EU372836">
    <property type="protein sequence ID" value="ABY83507.1"/>
    <property type="molecule type" value="Genomic_DNA"/>
</dbReference>
<dbReference type="AlphaFoldDB" id="B0LU39"/>
<name>B0LU39_9ACTN</name>
<feature type="region of interest" description="Disordered" evidence="1">
    <location>
        <begin position="68"/>
        <end position="87"/>
    </location>
</feature>
<evidence type="ECO:0000256" key="1">
    <source>
        <dbReference type="SAM" id="MobiDB-lite"/>
    </source>
</evidence>
<feature type="compositionally biased region" description="Basic and acidic residues" evidence="1">
    <location>
        <begin position="77"/>
        <end position="87"/>
    </location>
</feature>
<organism evidence="2">
    <name type="scientific">Streptomyces sp. HK1</name>
    <dbReference type="NCBI Taxonomy" id="405041"/>
    <lineage>
        <taxon>Bacteria</taxon>
        <taxon>Bacillati</taxon>
        <taxon>Actinomycetota</taxon>
        <taxon>Actinomycetes</taxon>
        <taxon>Kitasatosporales</taxon>
        <taxon>Streptomycetaceae</taxon>
        <taxon>Streptomyces</taxon>
    </lineage>
</organism>
<evidence type="ECO:0000313" key="2">
    <source>
        <dbReference type="EMBL" id="ABY83507.1"/>
    </source>
</evidence>
<reference evidence="2" key="1">
    <citation type="journal article" date="2011" name="Acta Biochim. Biophys. Sin.">
        <title>Characterization of the multiple CRISPR loci on Streptomyces linear plasmid pSHK1.</title>
        <authorList>
            <person name="Guo P."/>
            <person name="Cheng Q."/>
            <person name="Xie P."/>
            <person name="Fan Y."/>
            <person name="Jiang W."/>
            <person name="Qin Z."/>
        </authorList>
    </citation>
    <scope>NUCLEOTIDE SEQUENCE</scope>
    <source>
        <strain evidence="2">HK1</strain>
        <plasmid evidence="2">pSHK1</plasmid>
    </source>
</reference>
<accession>B0LU39</accession>
<gene>
    <name evidence="2" type="ORF">pSHK1.38</name>
</gene>
<sequence>MIALTATHGTAAAAPKPGGGGANCGLYTCQVEVEVPGSDGTSGGESRPGTGAGGEESGDASRWTCTYELADPQPPEGSKEWDGHKPGDGAVYEEECQFDAPSNVTMARMVWLADSPEEDAVDPAVLAQQAVDEMLLRGPEIGITPKPGGKGVVGMPVYMWTERGAETYGPNTASASAGGITVTATAKVAKIEWQMGDGTTVTCTTPGTPYKAEYGKKPSPDCGHRYTKPSSTTASGDYHVTATSTWDIDWQVNGGGASGEMTEIRDSAVDITVAEVQVLN</sequence>
<proteinExistence type="predicted"/>
<feature type="region of interest" description="Disordered" evidence="1">
    <location>
        <begin position="35"/>
        <end position="60"/>
    </location>
</feature>